<organism evidence="3 4">
    <name type="scientific">Pluralibacter gergoviae</name>
    <name type="common">Enterobacter gergoviae</name>
    <dbReference type="NCBI Taxonomy" id="61647"/>
    <lineage>
        <taxon>Bacteria</taxon>
        <taxon>Pseudomonadati</taxon>
        <taxon>Pseudomonadota</taxon>
        <taxon>Gammaproteobacteria</taxon>
        <taxon>Enterobacterales</taxon>
        <taxon>Enterobacteriaceae</taxon>
        <taxon>Pluralibacter</taxon>
    </lineage>
</organism>
<dbReference type="PANTHER" id="PTHR30185:SF14">
    <property type="entry name" value="STATIONARY PHASE-INDUCIBLE PROTEIN CSIE-RELATED"/>
    <property type="match status" value="1"/>
</dbReference>
<dbReference type="PANTHER" id="PTHR30185">
    <property type="entry name" value="CRYPTIC BETA-GLUCOSIDE BGL OPERON ANTITERMINATOR"/>
    <property type="match status" value="1"/>
</dbReference>
<keyword evidence="1" id="KW-0677">Repeat</keyword>
<dbReference type="SUPFAM" id="SSF63520">
    <property type="entry name" value="PTS-regulatory domain, PRD"/>
    <property type="match status" value="1"/>
</dbReference>
<name>A0A0J5LV05_PLUGE</name>
<evidence type="ECO:0000256" key="1">
    <source>
        <dbReference type="ARBA" id="ARBA00022737"/>
    </source>
</evidence>
<dbReference type="AlphaFoldDB" id="A0A0J5LV05"/>
<dbReference type="NCBIfam" id="NF008597">
    <property type="entry name" value="PRK11564.1"/>
    <property type="match status" value="1"/>
</dbReference>
<evidence type="ECO:0000259" key="2">
    <source>
        <dbReference type="PROSITE" id="PS51372"/>
    </source>
</evidence>
<dbReference type="STRING" id="61647.LG71_10870"/>
<reference evidence="3 4" key="1">
    <citation type="submission" date="2015-05" db="EMBL/GenBank/DDBJ databases">
        <title>Genome sequences of Pluralibacter gergoviae.</title>
        <authorList>
            <person name="Greninger A.L."/>
            <person name="Miller S."/>
        </authorList>
    </citation>
    <scope>NUCLEOTIDE SEQUENCE [LARGE SCALE GENOMIC DNA]</scope>
    <source>
        <strain evidence="3 4">JS81F13</strain>
    </source>
</reference>
<dbReference type="InterPro" id="IPR050661">
    <property type="entry name" value="BglG_antiterminators"/>
</dbReference>
<proteinExistence type="predicted"/>
<accession>A0A0J5LV05</accession>
<dbReference type="InterPro" id="IPR036634">
    <property type="entry name" value="PRD_sf"/>
</dbReference>
<dbReference type="eggNOG" id="COG3711">
    <property type="taxonomic scope" value="Bacteria"/>
</dbReference>
<dbReference type="GO" id="GO:0006355">
    <property type="term" value="P:regulation of DNA-templated transcription"/>
    <property type="evidence" value="ECO:0007669"/>
    <property type="project" value="InterPro"/>
</dbReference>
<dbReference type="Proteomes" id="UP000036196">
    <property type="component" value="Unassembled WGS sequence"/>
</dbReference>
<feature type="domain" description="PRD" evidence="2">
    <location>
        <begin position="229"/>
        <end position="336"/>
    </location>
</feature>
<dbReference type="PROSITE" id="PS51372">
    <property type="entry name" value="PRD_2"/>
    <property type="match status" value="1"/>
</dbReference>
<dbReference type="InterPro" id="IPR011608">
    <property type="entry name" value="PRD"/>
</dbReference>
<dbReference type="EMBL" id="LDZF01000017">
    <property type="protein sequence ID" value="KMK12563.1"/>
    <property type="molecule type" value="Genomic_DNA"/>
</dbReference>
<keyword evidence="4" id="KW-1185">Reference proteome</keyword>
<sequence length="427" mass="49150">MMTVTETPSALSSPQRRCQLLLTLYQPGQAVTAESICRMNNVDAAMAHQDLAETHEELQRTHRLEIVTTGDGRLRIEGSALNQRLCLLHWLRRSLRVCPQFINQSFAPSLKMRLRQAGISRTLYDDTNLRALVNRCARTLFRQFDSRDVTFLLLFLQYCLLQQEPQNAPAFSPEQRRWVQGSAEYQVAAEIARHWQRRTLREAHPDEHLFLALLFMLLKVPDPQRDSHTQEVRLYRAVNQLIDRFQQLSGQPFSNRCRLRDQLYVHIAQAINRSLYGIGIDANLPEEIQRLYPRLMRTTQAAMAPFEAYYGLRFSSDELGLIAIIFGAWLMQESDLQEKQVVLLTGDNTALEQALEQQLRELTLLPLNIKLQPLHAFHKEGVPKGAALVVTPYAVQLPLFSPPFIHAAEPLSVRQRQHICQMLEARD</sequence>
<gene>
    <name evidence="3" type="ORF">ABW06_16120</name>
</gene>
<protein>
    <submittedName>
        <fullName evidence="3">Stationary phase inducible protein CsiE</fullName>
    </submittedName>
</protein>
<dbReference type="RefSeq" id="WP_048279672.1">
    <property type="nucleotide sequence ID" value="NZ_LDZF01000017.1"/>
</dbReference>
<dbReference type="Pfam" id="PF00874">
    <property type="entry name" value="PRD"/>
    <property type="match status" value="1"/>
</dbReference>
<comment type="caution">
    <text evidence="3">The sequence shown here is derived from an EMBL/GenBank/DDBJ whole genome shotgun (WGS) entry which is preliminary data.</text>
</comment>
<dbReference type="PATRIC" id="fig|61647.15.peg.1421"/>
<evidence type="ECO:0000313" key="3">
    <source>
        <dbReference type="EMBL" id="KMK12563.1"/>
    </source>
</evidence>
<dbReference type="Gene3D" id="1.10.1790.10">
    <property type="entry name" value="PRD domain"/>
    <property type="match status" value="1"/>
</dbReference>
<evidence type="ECO:0000313" key="4">
    <source>
        <dbReference type="Proteomes" id="UP000036196"/>
    </source>
</evidence>